<dbReference type="Pfam" id="PF00201">
    <property type="entry name" value="UDPGT"/>
    <property type="match status" value="1"/>
</dbReference>
<gene>
    <name evidence="7" type="ORF">C5167_048552</name>
</gene>
<evidence type="ECO:0000256" key="4">
    <source>
        <dbReference type="ARBA" id="ARBA00051827"/>
    </source>
</evidence>
<dbReference type="InterPro" id="IPR035595">
    <property type="entry name" value="UDP_glycos_trans_CS"/>
</dbReference>
<evidence type="ECO:0000313" key="7">
    <source>
        <dbReference type="EMBL" id="RZC73068.1"/>
    </source>
</evidence>
<dbReference type="CDD" id="cd03784">
    <property type="entry name" value="GT1_Gtf-like"/>
    <property type="match status" value="1"/>
</dbReference>
<dbReference type="InterPro" id="IPR002213">
    <property type="entry name" value="UDP_glucos_trans"/>
</dbReference>
<reference evidence="7 8" key="1">
    <citation type="journal article" date="2018" name="Science">
        <title>The opium poppy genome and morphinan production.</title>
        <authorList>
            <person name="Guo L."/>
            <person name="Winzer T."/>
            <person name="Yang X."/>
            <person name="Li Y."/>
            <person name="Ning Z."/>
            <person name="He Z."/>
            <person name="Teodor R."/>
            <person name="Lu Y."/>
            <person name="Bowser T.A."/>
            <person name="Graham I.A."/>
            <person name="Ye K."/>
        </authorList>
    </citation>
    <scope>NUCLEOTIDE SEQUENCE [LARGE SCALE GENOMIC DNA]</scope>
    <source>
        <strain evidence="8">cv. HN1</strain>
        <tissue evidence="7">Leaves</tissue>
    </source>
</reference>
<dbReference type="OrthoDB" id="5835829at2759"/>
<dbReference type="EMBL" id="CM010722">
    <property type="protein sequence ID" value="RZC73068.1"/>
    <property type="molecule type" value="Genomic_DNA"/>
</dbReference>
<dbReference type="SUPFAM" id="SSF53756">
    <property type="entry name" value="UDP-Glycosyltransferase/glycogen phosphorylase"/>
    <property type="match status" value="1"/>
</dbReference>
<dbReference type="Gene3D" id="3.40.50.2000">
    <property type="entry name" value="Glycogen Phosphorylase B"/>
    <property type="match status" value="2"/>
</dbReference>
<dbReference type="EC" id="2.4.1.-" evidence="6"/>
<comment type="catalytic activity">
    <reaction evidence="4">
        <text>7-deoxyloganetate + UDP-alpha-D-glucose = 7-deoxyloganate + UDP + H(+)</text>
        <dbReference type="Rhea" id="RHEA:39895"/>
        <dbReference type="ChEBI" id="CHEBI:15378"/>
        <dbReference type="ChEBI" id="CHEBI:58223"/>
        <dbReference type="ChEBI" id="CHEBI:58885"/>
        <dbReference type="ChEBI" id="CHEBI:76844"/>
        <dbReference type="ChEBI" id="CHEBI:76846"/>
        <dbReference type="EC" id="2.4.1.323"/>
    </reaction>
</comment>
<dbReference type="AlphaFoldDB" id="A0A4Y7KLU3"/>
<sequence>MAETTPHVLIFPFPIQGHINSMLKLAEVLCISGISVTFVNTQRNHSRHLTFTDVQSRFGGFPRFCFEAIPDGLSDQPHSSGFSSFPDFLGLLDRVEKFMKPGFRELLTSNHRFRSDARGPVSCIIADGILGFAIDVAHELGIPSISFRTISACGALCYLCLPKLINNGEIPFKDEDMDRLIKNVPGMENFLRCRDLPSFCRAKDANDPNLNFVITETSYSTRATAHILNTFEEIEAPIISRLRSSYWPNLYTVGPLNALLSTLRRSSSTNSSSSSSVSVSSNASLYEEDRSCMTWLDKQPEKSVVYVSFGSLAMVSREQWLELWYGLVNSSYRFLWVRRPDSLTDKDNEKSQMSAELIEATKERGYMVEWAPQEEVLNHPAVGAFLTHSGWNSTLESMVAGVPMICWPHSAEQPVNSRYVSEVWKTGMDMKDNCNRSTVEKFVRDMMDGDKRQELMKSTTKVSQMAQQSSSISCNGSSYRNYEALLDFIRKSC</sequence>
<dbReference type="GO" id="GO:0080043">
    <property type="term" value="F:quercetin 3-O-glucosyltransferase activity"/>
    <property type="evidence" value="ECO:0007669"/>
    <property type="project" value="TreeGrafter"/>
</dbReference>
<dbReference type="FunFam" id="3.40.50.2000:FF:000040">
    <property type="entry name" value="UDP-glycosyltransferase 76C1"/>
    <property type="match status" value="1"/>
</dbReference>
<evidence type="ECO:0000256" key="3">
    <source>
        <dbReference type="ARBA" id="ARBA00022679"/>
    </source>
</evidence>
<dbReference type="GO" id="GO:0080044">
    <property type="term" value="F:quercetin 7-O-glucosyltransferase activity"/>
    <property type="evidence" value="ECO:0007669"/>
    <property type="project" value="TreeGrafter"/>
</dbReference>
<dbReference type="GO" id="GO:0102970">
    <property type="term" value="F:7-deoxyloganetic acid glucosyltransferase activity"/>
    <property type="evidence" value="ECO:0007669"/>
    <property type="project" value="UniProtKB-EC"/>
</dbReference>
<proteinExistence type="inferred from homology"/>
<dbReference type="FunFam" id="3.40.50.2000:FF:000065">
    <property type="entry name" value="Glycosyltransferase"/>
    <property type="match status" value="1"/>
</dbReference>
<keyword evidence="2 5" id="KW-0328">Glycosyltransferase</keyword>
<evidence type="ECO:0000256" key="6">
    <source>
        <dbReference type="RuleBase" id="RU362057"/>
    </source>
</evidence>
<dbReference type="OMA" id="WMSFASD"/>
<evidence type="ECO:0000256" key="5">
    <source>
        <dbReference type="RuleBase" id="RU003718"/>
    </source>
</evidence>
<dbReference type="PANTHER" id="PTHR11926:SF1392">
    <property type="entry name" value="GLYCOSYLTRANSFERASE"/>
    <property type="match status" value="1"/>
</dbReference>
<dbReference type="PROSITE" id="PS00375">
    <property type="entry name" value="UDPGT"/>
    <property type="match status" value="1"/>
</dbReference>
<evidence type="ECO:0000256" key="2">
    <source>
        <dbReference type="ARBA" id="ARBA00022676"/>
    </source>
</evidence>
<dbReference type="Gramene" id="RZC73068">
    <property type="protein sequence ID" value="RZC73068"/>
    <property type="gene ID" value="C5167_048552"/>
</dbReference>
<keyword evidence="8" id="KW-1185">Reference proteome</keyword>
<evidence type="ECO:0000313" key="8">
    <source>
        <dbReference type="Proteomes" id="UP000316621"/>
    </source>
</evidence>
<protein>
    <recommendedName>
        <fullName evidence="6">Glycosyltransferase</fullName>
        <ecNumber evidence="6">2.4.1.-</ecNumber>
    </recommendedName>
</protein>
<dbReference type="Proteomes" id="UP000316621">
    <property type="component" value="Chromosome 8"/>
</dbReference>
<organism evidence="7 8">
    <name type="scientific">Papaver somniferum</name>
    <name type="common">Opium poppy</name>
    <dbReference type="NCBI Taxonomy" id="3469"/>
    <lineage>
        <taxon>Eukaryota</taxon>
        <taxon>Viridiplantae</taxon>
        <taxon>Streptophyta</taxon>
        <taxon>Embryophyta</taxon>
        <taxon>Tracheophyta</taxon>
        <taxon>Spermatophyta</taxon>
        <taxon>Magnoliopsida</taxon>
        <taxon>Ranunculales</taxon>
        <taxon>Papaveraceae</taxon>
        <taxon>Papaveroideae</taxon>
        <taxon>Papaver</taxon>
    </lineage>
</organism>
<dbReference type="PANTHER" id="PTHR11926">
    <property type="entry name" value="GLUCOSYL/GLUCURONOSYL TRANSFERASES"/>
    <property type="match status" value="1"/>
</dbReference>
<accession>A0A4Y7KLU3</accession>
<keyword evidence="3 5" id="KW-0808">Transferase</keyword>
<evidence type="ECO:0000256" key="1">
    <source>
        <dbReference type="ARBA" id="ARBA00009995"/>
    </source>
</evidence>
<comment type="similarity">
    <text evidence="1 5">Belongs to the UDP-glycosyltransferase family.</text>
</comment>
<name>A0A4Y7KLU3_PAPSO</name>